<dbReference type="OrthoDB" id="3399802at2"/>
<feature type="compositionally biased region" description="Pro residues" evidence="1">
    <location>
        <begin position="251"/>
        <end position="260"/>
    </location>
</feature>
<dbReference type="InterPro" id="IPR036390">
    <property type="entry name" value="WH_DNA-bd_sf"/>
</dbReference>
<feature type="region of interest" description="Disordered" evidence="1">
    <location>
        <begin position="245"/>
        <end position="267"/>
    </location>
</feature>
<organism evidence="2 3">
    <name type="scientific">Nostocoides jenkinsii Ben 74</name>
    <dbReference type="NCBI Taxonomy" id="1193518"/>
    <lineage>
        <taxon>Bacteria</taxon>
        <taxon>Bacillati</taxon>
        <taxon>Actinomycetota</taxon>
        <taxon>Actinomycetes</taxon>
        <taxon>Micrococcales</taxon>
        <taxon>Intrasporangiaceae</taxon>
        <taxon>Nostocoides</taxon>
    </lineage>
</organism>
<sequence length="267" mass="29002">MPRVNDDTATVLLASPIRRRIVELIREAQRRGADDIGADALGSEGLTAAQLAKAVSLHVTTVRFHLDQLESAGVLVGSAHKHPGAGRPRKVYSVPDEVEETTDVAGAVRLLTGLLAETFTTTRRQQRLVSPDEAGFVWAENHVPESDAPAARTPGEWLGKVGGLLDVLEDWGYTPELATSERGRTARIDLPHCPFRALARENTEVVCGIHRGLIAGTMHQLGEPDTDVELIPFYDNDICLAHVRRTTPFGPADPPSAPRPPQEKQDD</sequence>
<dbReference type="Gene3D" id="1.10.10.10">
    <property type="entry name" value="Winged helix-like DNA-binding domain superfamily/Winged helix DNA-binding domain"/>
    <property type="match status" value="1"/>
</dbReference>
<dbReference type="AlphaFoldDB" id="A0A077MC06"/>
<dbReference type="STRING" id="1193518.BN13_1500002"/>
<evidence type="ECO:0000313" key="3">
    <source>
        <dbReference type="Proteomes" id="UP000035720"/>
    </source>
</evidence>
<dbReference type="CDD" id="cd00090">
    <property type="entry name" value="HTH_ARSR"/>
    <property type="match status" value="1"/>
</dbReference>
<dbReference type="SUPFAM" id="SSF46785">
    <property type="entry name" value="Winged helix' DNA-binding domain"/>
    <property type="match status" value="1"/>
</dbReference>
<dbReference type="EMBL" id="CAJC01000058">
    <property type="protein sequence ID" value="CCI52223.1"/>
    <property type="molecule type" value="Genomic_DNA"/>
</dbReference>
<keyword evidence="3" id="KW-1185">Reference proteome</keyword>
<protein>
    <submittedName>
        <fullName evidence="2">Putative transcriptional regulator</fullName>
    </submittedName>
</protein>
<dbReference type="Pfam" id="PF12840">
    <property type="entry name" value="HTH_20"/>
    <property type="match status" value="1"/>
</dbReference>
<proteinExistence type="predicted"/>
<comment type="caution">
    <text evidence="2">The sequence shown here is derived from an EMBL/GenBank/DDBJ whole genome shotgun (WGS) entry which is preliminary data.</text>
</comment>
<dbReference type="InterPro" id="IPR036388">
    <property type="entry name" value="WH-like_DNA-bd_sf"/>
</dbReference>
<dbReference type="RefSeq" id="WP_048548330.1">
    <property type="nucleotide sequence ID" value="NZ_HF571038.1"/>
</dbReference>
<dbReference type="Proteomes" id="UP000035720">
    <property type="component" value="Unassembled WGS sequence"/>
</dbReference>
<dbReference type="InterPro" id="IPR011991">
    <property type="entry name" value="ArsR-like_HTH"/>
</dbReference>
<name>A0A077MC06_9MICO</name>
<gene>
    <name evidence="2" type="ORF">BN13_1500002</name>
</gene>
<evidence type="ECO:0000256" key="1">
    <source>
        <dbReference type="SAM" id="MobiDB-lite"/>
    </source>
</evidence>
<accession>A0A077MC06</accession>
<reference evidence="2 3" key="1">
    <citation type="journal article" date="2013" name="ISME J.">
        <title>A metabolic model for members of the genus Tetrasphaera involved in enhanced biological phosphorus removal.</title>
        <authorList>
            <person name="Kristiansen R."/>
            <person name="Nguyen H.T.T."/>
            <person name="Saunders A.M."/>
            <person name="Nielsen J.L."/>
            <person name="Wimmer R."/>
            <person name="Le V.Q."/>
            <person name="McIlroy S.J."/>
            <person name="Petrovski S."/>
            <person name="Seviour R.J."/>
            <person name="Calteau A."/>
            <person name="Nielsen K.L."/>
            <person name="Nielsen P.H."/>
        </authorList>
    </citation>
    <scope>NUCLEOTIDE SEQUENCE [LARGE SCALE GENOMIC DNA]</scope>
    <source>
        <strain evidence="2 3">Ben 74</strain>
    </source>
</reference>
<evidence type="ECO:0000313" key="2">
    <source>
        <dbReference type="EMBL" id="CCI52223.1"/>
    </source>
</evidence>